<dbReference type="Gene3D" id="3.40.50.1980">
    <property type="entry name" value="Nitrogenase molybdenum iron protein domain"/>
    <property type="match status" value="2"/>
</dbReference>
<keyword evidence="6" id="KW-0449">Lipoprotein</keyword>
<name>A0ABQ3MY39_9BACI</name>
<evidence type="ECO:0000256" key="3">
    <source>
        <dbReference type="SAM" id="Coils"/>
    </source>
</evidence>
<accession>A0ABQ3MY39</accession>
<feature type="signal peptide" evidence="4">
    <location>
        <begin position="1"/>
        <end position="19"/>
    </location>
</feature>
<dbReference type="EMBL" id="BNDS01000001">
    <property type="protein sequence ID" value="GHH96826.1"/>
    <property type="molecule type" value="Genomic_DNA"/>
</dbReference>
<evidence type="ECO:0000313" key="6">
    <source>
        <dbReference type="EMBL" id="GHH96826.1"/>
    </source>
</evidence>
<sequence length="322" mass="35535">MKKLYSLLFILLLIVGALAGCAEKKEQVKEENKTNVETKKTEQVTFPVTVKDALNDDVVIDKKPERIVSLIPSNTEIAYALDLGKEVVGVSDFDNYPEDVTKKEKIGGMEINLEKIIALKPNLVLAHASSAHNSEAGLKQLQDAGIAVLTVNDAQNFDQVYDSILMVGKAAGETTKAEELVSEMKEKLAGIKEKAATIKDKKKVLVEVSPAPEIYSPGNNTFMNEMLTIINAENITSDLNGWAKIDQEAMIKRNPDVILTTYGYYVKNPVDQVLSRKGWENVNAVKNKQVIDVDSDRVTRSGPRIIEGVEDLAKAIYPEVFK</sequence>
<dbReference type="NCBIfam" id="NF038402">
    <property type="entry name" value="TroA_like"/>
    <property type="match status" value="1"/>
</dbReference>
<keyword evidence="3" id="KW-0175">Coiled coil</keyword>
<organism evidence="6 7">
    <name type="scientific">Neobacillus kokaensis</name>
    <dbReference type="NCBI Taxonomy" id="2759023"/>
    <lineage>
        <taxon>Bacteria</taxon>
        <taxon>Bacillati</taxon>
        <taxon>Bacillota</taxon>
        <taxon>Bacilli</taxon>
        <taxon>Bacillales</taxon>
        <taxon>Bacillaceae</taxon>
        <taxon>Neobacillus</taxon>
    </lineage>
</organism>
<feature type="coiled-coil region" evidence="3">
    <location>
        <begin position="174"/>
        <end position="201"/>
    </location>
</feature>
<keyword evidence="7" id="KW-1185">Reference proteome</keyword>
<dbReference type="InterPro" id="IPR054828">
    <property type="entry name" value="Vit_B12_bind_prot"/>
</dbReference>
<feature type="domain" description="Fe/B12 periplasmic-binding" evidence="5">
    <location>
        <begin position="66"/>
        <end position="320"/>
    </location>
</feature>
<evidence type="ECO:0000256" key="4">
    <source>
        <dbReference type="SAM" id="SignalP"/>
    </source>
</evidence>
<dbReference type="InterPro" id="IPR050902">
    <property type="entry name" value="ABC_Transporter_SBP"/>
</dbReference>
<evidence type="ECO:0000256" key="2">
    <source>
        <dbReference type="ARBA" id="ARBA00022729"/>
    </source>
</evidence>
<dbReference type="Pfam" id="PF01497">
    <property type="entry name" value="Peripla_BP_2"/>
    <property type="match status" value="1"/>
</dbReference>
<dbReference type="PANTHER" id="PTHR30535:SF34">
    <property type="entry name" value="MOLYBDATE-BINDING PROTEIN MOLA"/>
    <property type="match status" value="1"/>
</dbReference>
<dbReference type="RefSeq" id="WP_191269113.1">
    <property type="nucleotide sequence ID" value="NZ_BNDS01000001.1"/>
</dbReference>
<dbReference type="InterPro" id="IPR002491">
    <property type="entry name" value="ABC_transptr_periplasmic_BD"/>
</dbReference>
<evidence type="ECO:0000259" key="5">
    <source>
        <dbReference type="PROSITE" id="PS50983"/>
    </source>
</evidence>
<comment type="caution">
    <text evidence="6">The sequence shown here is derived from an EMBL/GenBank/DDBJ whole genome shotgun (WGS) entry which is preliminary data.</text>
</comment>
<keyword evidence="2 4" id="KW-0732">Signal</keyword>
<evidence type="ECO:0000256" key="1">
    <source>
        <dbReference type="ARBA" id="ARBA00008814"/>
    </source>
</evidence>
<gene>
    <name evidence="6" type="primary">yvrC</name>
    <name evidence="6" type="ORF">AM1BK_03690</name>
</gene>
<feature type="chain" id="PRO_5045315415" evidence="4">
    <location>
        <begin position="20"/>
        <end position="322"/>
    </location>
</feature>
<dbReference type="PROSITE" id="PS51257">
    <property type="entry name" value="PROKAR_LIPOPROTEIN"/>
    <property type="match status" value="1"/>
</dbReference>
<evidence type="ECO:0000313" key="7">
    <source>
        <dbReference type="Proteomes" id="UP000637074"/>
    </source>
</evidence>
<dbReference type="PANTHER" id="PTHR30535">
    <property type="entry name" value="VITAMIN B12-BINDING PROTEIN"/>
    <property type="match status" value="1"/>
</dbReference>
<dbReference type="SUPFAM" id="SSF53807">
    <property type="entry name" value="Helical backbone' metal receptor"/>
    <property type="match status" value="1"/>
</dbReference>
<protein>
    <submittedName>
        <fullName evidence="6">ABC transporter substrate-binding lipoprotein YvrC</fullName>
    </submittedName>
</protein>
<dbReference type="CDD" id="cd01143">
    <property type="entry name" value="YvrC"/>
    <property type="match status" value="1"/>
</dbReference>
<proteinExistence type="inferred from homology"/>
<dbReference type="Proteomes" id="UP000637074">
    <property type="component" value="Unassembled WGS sequence"/>
</dbReference>
<dbReference type="PROSITE" id="PS50983">
    <property type="entry name" value="FE_B12_PBP"/>
    <property type="match status" value="1"/>
</dbReference>
<comment type="similarity">
    <text evidence="1">Belongs to the bacterial solute-binding protein 8 family.</text>
</comment>
<reference evidence="6 7" key="1">
    <citation type="journal article" date="2022" name="Int. J. Syst. Evol. Microbiol.">
        <title>Neobacillus kokaensis sp. nov., isolated from soil.</title>
        <authorList>
            <person name="Yuki K."/>
            <person name="Matsubara H."/>
            <person name="Yamaguchi S."/>
        </authorList>
    </citation>
    <scope>NUCLEOTIDE SEQUENCE [LARGE SCALE GENOMIC DNA]</scope>
    <source>
        <strain evidence="6 7">LOB 377</strain>
    </source>
</reference>